<evidence type="ECO:0000313" key="3">
    <source>
        <dbReference type="Proteomes" id="UP000442707"/>
    </source>
</evidence>
<comment type="caution">
    <text evidence="2">The sequence shown here is derived from an EMBL/GenBank/DDBJ whole genome shotgun (WGS) entry which is preliminary data.</text>
</comment>
<dbReference type="NCBIfam" id="NF046112">
    <property type="entry name" value="MSMEG_6209_Nter"/>
    <property type="match status" value="1"/>
</dbReference>
<feature type="region of interest" description="Disordered" evidence="1">
    <location>
        <begin position="1"/>
        <end position="24"/>
    </location>
</feature>
<gene>
    <name evidence="2" type="ORF">F7R91_10145</name>
</gene>
<dbReference type="EMBL" id="VZRB01000005">
    <property type="protein sequence ID" value="KAB1148248.1"/>
    <property type="molecule type" value="Genomic_DNA"/>
</dbReference>
<dbReference type="Proteomes" id="UP000442707">
    <property type="component" value="Unassembled WGS sequence"/>
</dbReference>
<sequence>MHTGQAPDTVNTADDDPPGRRDEHDAVRDVVSRLVAAYDSVDAATVEATVGEAHDAFRQARVRAFVPILVERRARAVLDAAARHASSAPP</sequence>
<name>A0A6H9V1R6_9ACTN</name>
<protein>
    <submittedName>
        <fullName evidence="2">Uncharacterized protein</fullName>
    </submittedName>
</protein>
<keyword evidence="3" id="KW-1185">Reference proteome</keyword>
<proteinExistence type="predicted"/>
<accession>A0A6H9V1R6</accession>
<reference evidence="2 3" key="1">
    <citation type="submission" date="2019-09" db="EMBL/GenBank/DDBJ databases">
        <title>Screening of Novel Bioactive Compounds from Soil-Associated.</title>
        <authorList>
            <person name="Zhao S."/>
        </authorList>
    </citation>
    <scope>NUCLEOTIDE SEQUENCE [LARGE SCALE GENOMIC DNA]</scope>
    <source>
        <strain evidence="2 3">HIT-DPA4</strain>
    </source>
</reference>
<evidence type="ECO:0000256" key="1">
    <source>
        <dbReference type="SAM" id="MobiDB-lite"/>
    </source>
</evidence>
<dbReference type="RefSeq" id="WP_150946743.1">
    <property type="nucleotide sequence ID" value="NZ_VZRB01000005.1"/>
</dbReference>
<dbReference type="Gene3D" id="1.10.8.1060">
    <property type="entry name" value="Corynebacterium glutamicum thioredoxin-dependent arsenate reductase, N-terminal domain"/>
    <property type="match status" value="1"/>
</dbReference>
<evidence type="ECO:0000313" key="2">
    <source>
        <dbReference type="EMBL" id="KAB1148248.1"/>
    </source>
</evidence>
<organism evidence="2 3">
    <name type="scientific">Streptomyces luteolifulvus</name>
    <dbReference type="NCBI Taxonomy" id="2615112"/>
    <lineage>
        <taxon>Bacteria</taxon>
        <taxon>Bacillati</taxon>
        <taxon>Actinomycetota</taxon>
        <taxon>Actinomycetes</taxon>
        <taxon>Kitasatosporales</taxon>
        <taxon>Streptomycetaceae</taxon>
        <taxon>Streptomyces</taxon>
    </lineage>
</organism>
<feature type="compositionally biased region" description="Polar residues" evidence="1">
    <location>
        <begin position="1"/>
        <end position="12"/>
    </location>
</feature>
<dbReference type="AlphaFoldDB" id="A0A6H9V1R6"/>